<dbReference type="EMBL" id="ABEU02000006">
    <property type="protein sequence ID" value="PNR53060.1"/>
    <property type="molecule type" value="Genomic_DNA"/>
</dbReference>
<dbReference type="GO" id="GO:0015031">
    <property type="term" value="P:protein transport"/>
    <property type="evidence" value="ECO:0007669"/>
    <property type="project" value="UniProtKB-KW"/>
</dbReference>
<evidence type="ECO:0000256" key="3">
    <source>
        <dbReference type="ARBA" id="ARBA00022448"/>
    </source>
</evidence>
<dbReference type="GO" id="GO:0005783">
    <property type="term" value="C:endoplasmic reticulum"/>
    <property type="evidence" value="ECO:0000318"/>
    <property type="project" value="GO_Central"/>
</dbReference>
<keyword evidence="3" id="KW-0813">Transport</keyword>
<dbReference type="GO" id="GO:0031201">
    <property type="term" value="C:SNARE complex"/>
    <property type="evidence" value="ECO:0000318"/>
    <property type="project" value="GO_Central"/>
</dbReference>
<dbReference type="SUPFAM" id="SSF47661">
    <property type="entry name" value="t-snare proteins"/>
    <property type="match status" value="1"/>
</dbReference>
<feature type="transmembrane region" description="Helical" evidence="9">
    <location>
        <begin position="295"/>
        <end position="314"/>
    </location>
</feature>
<dbReference type="OrthoDB" id="342981at2759"/>
<evidence type="ECO:0000256" key="1">
    <source>
        <dbReference type="ARBA" id="ARBA00004211"/>
    </source>
</evidence>
<dbReference type="STRING" id="3218.A9S7B6"/>
<evidence type="ECO:0000313" key="12">
    <source>
        <dbReference type="EnsemblPlants" id="Pp3c6_24680V3.1"/>
    </source>
</evidence>
<evidence type="ECO:0000256" key="8">
    <source>
        <dbReference type="ARBA" id="ARBA00023136"/>
    </source>
</evidence>
<dbReference type="Gramene" id="Pp3c6_24680V3.1">
    <property type="protein sequence ID" value="Pp3c6_24680V3.1"/>
    <property type="gene ID" value="Pp3c6_24680"/>
</dbReference>
<dbReference type="EnsemblPlants" id="Pp3c6_24680V3.2">
    <property type="protein sequence ID" value="Pp3c6_24680V3.2"/>
    <property type="gene ID" value="Pp3c6_24680"/>
</dbReference>
<dbReference type="Gene3D" id="1.20.5.110">
    <property type="match status" value="1"/>
</dbReference>
<evidence type="ECO:0000259" key="10">
    <source>
        <dbReference type="Pfam" id="PF10496"/>
    </source>
</evidence>
<dbReference type="InterPro" id="IPR019529">
    <property type="entry name" value="Syntaxin-18_N"/>
</dbReference>
<dbReference type="RefSeq" id="XP_073390888.1">
    <property type="nucleotide sequence ID" value="XM_073534787.1"/>
</dbReference>
<keyword evidence="8 9" id="KW-0472">Membrane</keyword>
<accession>A9S7B6</accession>
<feature type="domain" description="SNARE-complex protein Syntaxin-18 N-terminal" evidence="10">
    <location>
        <begin position="5"/>
        <end position="86"/>
    </location>
</feature>
<evidence type="ECO:0000313" key="13">
    <source>
        <dbReference type="Proteomes" id="UP000006727"/>
    </source>
</evidence>
<name>A9S7B6_PHYPA</name>
<dbReference type="PANTHER" id="PTHR15959">
    <property type="entry name" value="SYNTAXIN-18"/>
    <property type="match status" value="1"/>
</dbReference>
<keyword evidence="4 9" id="KW-0812">Transmembrane</keyword>
<dbReference type="eggNOG" id="KOG3894">
    <property type="taxonomic scope" value="Eukaryota"/>
</dbReference>
<sequence>MASIRDLTQKFREAVRAAAVANNYDEGKLAKITSSLMLHSTPPRSTFYLTAIKIAESIRDLQKFVASHGKDYAEKHRSTEQDRDSIENEVGLFVKACRDSIEALKNSIGMEEKKAYGSNWLQALGRGSPNTDCIAHQHGVVLILSEQLHAITEDFDKLRSIRFEETVRKKMHKRRKGIENLPPPENVPAPAAYNDGYSNDWLKEEPRMLESRQQLMDQETEALQQELTEMMNMTQETERKMIELSALNYLFSTHVLRQAQQIESIYMKAMEATSFMEKGNKELAKTQQRNSSSRLYIILIFTVLTTTLLFLDWYNG</sequence>
<evidence type="ECO:0000256" key="9">
    <source>
        <dbReference type="SAM" id="Phobius"/>
    </source>
</evidence>
<comment type="similarity">
    <text evidence="2">Belongs to the syntaxin family.</text>
</comment>
<dbReference type="Proteomes" id="UP000006727">
    <property type="component" value="Chromosome 6"/>
</dbReference>
<dbReference type="PaxDb" id="3218-PP1S53_214V6.1"/>
<comment type="subcellular location">
    <subcellularLocation>
        <location evidence="1">Membrane</location>
        <topology evidence="1">Single-pass type IV membrane protein</topology>
    </subcellularLocation>
</comment>
<evidence type="ECO:0000256" key="7">
    <source>
        <dbReference type="ARBA" id="ARBA00023054"/>
    </source>
</evidence>
<keyword evidence="5" id="KW-0653">Protein transport</keyword>
<reference evidence="12" key="3">
    <citation type="submission" date="2020-12" db="UniProtKB">
        <authorList>
            <consortium name="EnsemblPlants"/>
        </authorList>
    </citation>
    <scope>IDENTIFICATION</scope>
</reference>
<evidence type="ECO:0000256" key="5">
    <source>
        <dbReference type="ARBA" id="ARBA00022927"/>
    </source>
</evidence>
<dbReference type="HOGENOM" id="CLU_054329_0_0_1"/>
<dbReference type="PANTHER" id="PTHR15959:SF0">
    <property type="entry name" value="SYNTAXIN-18"/>
    <property type="match status" value="1"/>
</dbReference>
<keyword evidence="7" id="KW-0175">Coiled coil</keyword>
<dbReference type="InterPro" id="IPR010989">
    <property type="entry name" value="SNARE"/>
</dbReference>
<evidence type="ECO:0000313" key="11">
    <source>
        <dbReference type="EMBL" id="PNR53060.1"/>
    </source>
</evidence>
<evidence type="ECO:0000256" key="2">
    <source>
        <dbReference type="ARBA" id="ARBA00009063"/>
    </source>
</evidence>
<keyword evidence="13" id="KW-1185">Reference proteome</keyword>
<dbReference type="RefSeq" id="XP_024378467.1">
    <property type="nucleotide sequence ID" value="XM_024522699.2"/>
</dbReference>
<evidence type="ECO:0000256" key="6">
    <source>
        <dbReference type="ARBA" id="ARBA00022989"/>
    </source>
</evidence>
<reference evidence="11 13" key="1">
    <citation type="journal article" date="2008" name="Science">
        <title>The Physcomitrella genome reveals evolutionary insights into the conquest of land by plants.</title>
        <authorList>
            <person name="Rensing S."/>
            <person name="Lang D."/>
            <person name="Zimmer A."/>
            <person name="Terry A."/>
            <person name="Salamov A."/>
            <person name="Shapiro H."/>
            <person name="Nishiyama T."/>
            <person name="Perroud P.-F."/>
            <person name="Lindquist E."/>
            <person name="Kamisugi Y."/>
            <person name="Tanahashi T."/>
            <person name="Sakakibara K."/>
            <person name="Fujita T."/>
            <person name="Oishi K."/>
            <person name="Shin-I T."/>
            <person name="Kuroki Y."/>
            <person name="Toyoda A."/>
            <person name="Suzuki Y."/>
            <person name="Hashimoto A."/>
            <person name="Yamaguchi K."/>
            <person name="Sugano A."/>
            <person name="Kohara Y."/>
            <person name="Fujiyama A."/>
            <person name="Anterola A."/>
            <person name="Aoki S."/>
            <person name="Ashton N."/>
            <person name="Barbazuk W.B."/>
            <person name="Barker E."/>
            <person name="Bennetzen J."/>
            <person name="Bezanilla M."/>
            <person name="Blankenship R."/>
            <person name="Cho S.H."/>
            <person name="Dutcher S."/>
            <person name="Estelle M."/>
            <person name="Fawcett J.A."/>
            <person name="Gundlach H."/>
            <person name="Hanada K."/>
            <person name="Heyl A."/>
            <person name="Hicks K.A."/>
            <person name="Hugh J."/>
            <person name="Lohr M."/>
            <person name="Mayer K."/>
            <person name="Melkozernov A."/>
            <person name="Murata T."/>
            <person name="Nelson D."/>
            <person name="Pils B."/>
            <person name="Prigge M."/>
            <person name="Reiss B."/>
            <person name="Renner T."/>
            <person name="Rombauts S."/>
            <person name="Rushton P."/>
            <person name="Sanderfoot A."/>
            <person name="Schween G."/>
            <person name="Shiu S.-H."/>
            <person name="Stueber K."/>
            <person name="Theodoulou F.L."/>
            <person name="Tu H."/>
            <person name="Van de Peer Y."/>
            <person name="Verrier P.J."/>
            <person name="Waters E."/>
            <person name="Wood A."/>
            <person name="Yang L."/>
            <person name="Cove D."/>
            <person name="Cuming A."/>
            <person name="Hasebe M."/>
            <person name="Lucas S."/>
            <person name="Mishler D.B."/>
            <person name="Reski R."/>
            <person name="Grigoriev I."/>
            <person name="Quatrano R.S."/>
            <person name="Boore J.L."/>
        </authorList>
    </citation>
    <scope>NUCLEOTIDE SEQUENCE [LARGE SCALE GENOMIC DNA]</scope>
    <source>
        <strain evidence="12 13">cv. Gransden 2004</strain>
    </source>
</reference>
<dbReference type="AlphaFoldDB" id="A9S7B6"/>
<evidence type="ECO:0000256" key="4">
    <source>
        <dbReference type="ARBA" id="ARBA00022692"/>
    </source>
</evidence>
<dbReference type="Pfam" id="PF10496">
    <property type="entry name" value="Syntaxin-18_N"/>
    <property type="match status" value="1"/>
</dbReference>
<dbReference type="OMA" id="FVFQCRE"/>
<protein>
    <recommendedName>
        <fullName evidence="10">SNARE-complex protein Syntaxin-18 N-terminal domain-containing protein</fullName>
    </recommendedName>
</protein>
<dbReference type="EnsemblPlants" id="Pp3c6_24680V3.1">
    <property type="protein sequence ID" value="Pp3c6_24680V3.1"/>
    <property type="gene ID" value="Pp3c6_24680"/>
</dbReference>
<dbReference type="Gramene" id="Pp3c6_24680V3.2">
    <property type="protein sequence ID" value="Pp3c6_24680V3.2"/>
    <property type="gene ID" value="Pp3c6_24680"/>
</dbReference>
<keyword evidence="6 9" id="KW-1133">Transmembrane helix</keyword>
<gene>
    <name evidence="12" type="primary">LOC112283661</name>
    <name evidence="11" type="ORF">PHYPA_009435</name>
</gene>
<dbReference type="GO" id="GO:0006890">
    <property type="term" value="P:retrograde vesicle-mediated transport, Golgi to endoplasmic reticulum"/>
    <property type="evidence" value="ECO:0000318"/>
    <property type="project" value="GO_Central"/>
</dbReference>
<reference evidence="11 13" key="2">
    <citation type="journal article" date="2018" name="Plant J.">
        <title>The Physcomitrella patens chromosome-scale assembly reveals moss genome structure and evolution.</title>
        <authorList>
            <person name="Lang D."/>
            <person name="Ullrich K.K."/>
            <person name="Murat F."/>
            <person name="Fuchs J."/>
            <person name="Jenkins J."/>
            <person name="Haas F.B."/>
            <person name="Piednoel M."/>
            <person name="Gundlach H."/>
            <person name="Van Bel M."/>
            <person name="Meyberg R."/>
            <person name="Vives C."/>
            <person name="Morata J."/>
            <person name="Symeonidi A."/>
            <person name="Hiss M."/>
            <person name="Muchero W."/>
            <person name="Kamisugi Y."/>
            <person name="Saleh O."/>
            <person name="Blanc G."/>
            <person name="Decker E.L."/>
            <person name="van Gessel N."/>
            <person name="Grimwood J."/>
            <person name="Hayes R.D."/>
            <person name="Graham S.W."/>
            <person name="Gunter L.E."/>
            <person name="McDaniel S.F."/>
            <person name="Hoernstein S.N.W."/>
            <person name="Larsson A."/>
            <person name="Li F.W."/>
            <person name="Perroud P.F."/>
            <person name="Phillips J."/>
            <person name="Ranjan P."/>
            <person name="Rokshar D.S."/>
            <person name="Rothfels C.J."/>
            <person name="Schneider L."/>
            <person name="Shu S."/>
            <person name="Stevenson D.W."/>
            <person name="Thummler F."/>
            <person name="Tillich M."/>
            <person name="Villarreal Aguilar J.C."/>
            <person name="Widiez T."/>
            <person name="Wong G.K."/>
            <person name="Wymore A."/>
            <person name="Zhang Y."/>
            <person name="Zimmer A.D."/>
            <person name="Quatrano R.S."/>
            <person name="Mayer K.F.X."/>
            <person name="Goodstein D."/>
            <person name="Casacuberta J.M."/>
            <person name="Vandepoele K."/>
            <person name="Reski R."/>
            <person name="Cuming A.C."/>
            <person name="Tuskan G.A."/>
            <person name="Maumus F."/>
            <person name="Salse J."/>
            <person name="Schmutz J."/>
            <person name="Rensing S.A."/>
        </authorList>
    </citation>
    <scope>NUCLEOTIDE SEQUENCE [LARGE SCALE GENOMIC DNA]</scope>
    <source>
        <strain evidence="12 13">cv. Gransden 2004</strain>
    </source>
</reference>
<organism evidence="11">
    <name type="scientific">Physcomitrium patens</name>
    <name type="common">Spreading-leaved earth moss</name>
    <name type="synonym">Physcomitrella patens</name>
    <dbReference type="NCBI Taxonomy" id="3218"/>
    <lineage>
        <taxon>Eukaryota</taxon>
        <taxon>Viridiplantae</taxon>
        <taxon>Streptophyta</taxon>
        <taxon>Embryophyta</taxon>
        <taxon>Bryophyta</taxon>
        <taxon>Bryophytina</taxon>
        <taxon>Bryopsida</taxon>
        <taxon>Funariidae</taxon>
        <taxon>Funariales</taxon>
        <taxon>Funariaceae</taxon>
        <taxon>Physcomitrium</taxon>
    </lineage>
</organism>
<dbReference type="GeneID" id="112283661"/>
<proteinExistence type="inferred from homology"/>